<dbReference type="RefSeq" id="WP_413281744.1">
    <property type="nucleotide sequence ID" value="NZ_JBHFNT010000309.1"/>
</dbReference>
<comment type="caution">
    <text evidence="2">The sequence shown here is derived from an EMBL/GenBank/DDBJ whole genome shotgun (WGS) entry which is preliminary data.</text>
</comment>
<reference evidence="2 3" key="1">
    <citation type="submission" date="2024-09" db="EMBL/GenBank/DDBJ databases">
        <title>Floridaenema gen nov. (Aerosakkonemataceae, Aerosakkonematales ord. nov., Cyanobacteria) from benthic tropical and subtropical fresh waters, with the description of four new species.</title>
        <authorList>
            <person name="Moretto J.A."/>
            <person name="Berthold D.E."/>
            <person name="Lefler F.W."/>
            <person name="Huang I.-S."/>
            <person name="Laughinghouse H. IV."/>
        </authorList>
    </citation>
    <scope>NUCLEOTIDE SEQUENCE [LARGE SCALE GENOMIC DNA]</scope>
    <source>
        <strain evidence="2 3">BLCC-F167</strain>
    </source>
</reference>
<gene>
    <name evidence="2" type="ORF">ACE1CA_33735</name>
</gene>
<dbReference type="PANTHER" id="PTHR40446:SF2">
    <property type="entry name" value="N-ACETYLGLUCOSAMINE-1-PHOSPHODIESTER ALPHA-N-ACETYLGLUCOSAMINIDASE"/>
    <property type="match status" value="1"/>
</dbReference>
<keyword evidence="2" id="KW-0378">Hydrolase</keyword>
<sequence>MSISHIILRPAVAVEVCEGVGVQRGEKLKTLQTLSQSPGFDVSAQPNVPNPQSPAFGNQISVNGRTFPFPWKQWQTSASGGVRVGVSDAGLMQAIGLELLSTSDPNKQPVQWFSAVNSQTSILATQLTGQYRYLDITDLAKTYNWQLQISGETLQIITHPAIIEEIRQSDRNSGKRIVVDLDNSTPWQVIDNGKTLTLQIDAQANPQLLQRFQKPDSPLQIVNAGNQILLQMSIPHGLCSRVWTLANPSRIIIDLFPEVLQELNIAWVPGINYKQQIISLGNSRFPVVWLEINPRQPGLKLRPIWGNSQSLIGINPLVTVARESQVAAAINGGYFNRNTKLPLGAIRQDGNWISSPILNRGAIAWNDRGEFKIAHLTLQETLTTSSGQKLPIVNSNSGYIQTGISRYTPNWGTVYAPLTDNETLIVIQNNQVQNILPGGIIGQNPLPIPSNGYILAIRGSLNWQPETYLPVGTTVTFQSETIPPEFNRYPNIIGAGPILLLNSRIVLDAKAEQFRDAFIKESAYRSVIATNKMGTILIATVGNRSGGVGPTLSEIAQIVQRLGAIDALNLDGGSSTSLYLGGQLINRSSRTAARIHNGLGIFLEF</sequence>
<proteinExistence type="predicted"/>
<feature type="domain" description="Phosphodiester glycosidase" evidence="1">
    <location>
        <begin position="430"/>
        <end position="602"/>
    </location>
</feature>
<evidence type="ECO:0000313" key="2">
    <source>
        <dbReference type="EMBL" id="MFB2839479.1"/>
    </source>
</evidence>
<organism evidence="2 3">
    <name type="scientific">Floridaenema evergladense BLCC-F167</name>
    <dbReference type="NCBI Taxonomy" id="3153639"/>
    <lineage>
        <taxon>Bacteria</taxon>
        <taxon>Bacillati</taxon>
        <taxon>Cyanobacteriota</taxon>
        <taxon>Cyanophyceae</taxon>
        <taxon>Oscillatoriophycideae</taxon>
        <taxon>Aerosakkonematales</taxon>
        <taxon>Aerosakkonemataceae</taxon>
        <taxon>Floridanema</taxon>
        <taxon>Floridanema evergladense</taxon>
    </lineage>
</organism>
<dbReference type="Pfam" id="PF09992">
    <property type="entry name" value="NAGPA"/>
    <property type="match status" value="1"/>
</dbReference>
<name>A0ABV4WWK0_9CYAN</name>
<evidence type="ECO:0000313" key="3">
    <source>
        <dbReference type="Proteomes" id="UP001576780"/>
    </source>
</evidence>
<evidence type="ECO:0000259" key="1">
    <source>
        <dbReference type="Pfam" id="PF09992"/>
    </source>
</evidence>
<dbReference type="Proteomes" id="UP001576780">
    <property type="component" value="Unassembled WGS sequence"/>
</dbReference>
<dbReference type="EMBL" id="JBHFNT010000309">
    <property type="protein sequence ID" value="MFB2839479.1"/>
    <property type="molecule type" value="Genomic_DNA"/>
</dbReference>
<accession>A0ABV4WWK0</accession>
<keyword evidence="2" id="KW-0326">Glycosidase</keyword>
<dbReference type="InterPro" id="IPR018711">
    <property type="entry name" value="NAGPA"/>
</dbReference>
<keyword evidence="3" id="KW-1185">Reference proteome</keyword>
<protein>
    <submittedName>
        <fullName evidence="2">Phosphodiester glycosidase family protein</fullName>
    </submittedName>
</protein>
<dbReference type="PANTHER" id="PTHR40446">
    <property type="entry name" value="N-ACETYLGLUCOSAMINE-1-PHOSPHODIESTER ALPHA-N-ACETYLGLUCOSAMINIDASE"/>
    <property type="match status" value="1"/>
</dbReference>
<dbReference type="GO" id="GO:0016798">
    <property type="term" value="F:hydrolase activity, acting on glycosyl bonds"/>
    <property type="evidence" value="ECO:0007669"/>
    <property type="project" value="UniProtKB-KW"/>
</dbReference>